<reference evidence="1" key="1">
    <citation type="journal article" date="2015" name="Front. Microbiol.">
        <title>Combining genomic sequencing methods to explore viral diversity and reveal potential virus-host interactions.</title>
        <authorList>
            <person name="Chow C.E."/>
            <person name="Winget D.M."/>
            <person name="White R.A.III."/>
            <person name="Hallam S.J."/>
            <person name="Suttle C.A."/>
        </authorList>
    </citation>
    <scope>NUCLEOTIDE SEQUENCE</scope>
    <source>
        <strain evidence="1">Anoxic3_4</strain>
    </source>
</reference>
<dbReference type="EMBL" id="KR029579">
    <property type="protein sequence ID" value="AKH46169.1"/>
    <property type="molecule type" value="Genomic_DNA"/>
</dbReference>
<protein>
    <submittedName>
        <fullName evidence="1">Uncharacterized protein</fullName>
    </submittedName>
</protein>
<accession>A0A0F7L0U8</accession>
<proteinExistence type="predicted"/>
<sequence length="58" mass="6464">MRHHQIFPEASTILGDCLSNPLSLLVCPRFPVPVLAFQTLSRLKALEVSLGFLQVLFV</sequence>
<organism evidence="1">
    <name type="scientific">uncultured marine virus</name>
    <dbReference type="NCBI Taxonomy" id="186617"/>
    <lineage>
        <taxon>Viruses</taxon>
        <taxon>environmental samples</taxon>
    </lineage>
</organism>
<evidence type="ECO:0000313" key="1">
    <source>
        <dbReference type="EMBL" id="AKH46169.1"/>
    </source>
</evidence>
<reference evidence="1" key="2">
    <citation type="submission" date="2015-03" db="EMBL/GenBank/DDBJ databases">
        <authorList>
            <person name="Chow C.-E.T."/>
            <person name="Winget D.M."/>
            <person name="White R.A.III."/>
            <person name="Hallam S.J."/>
            <person name="Suttle C.A."/>
        </authorList>
    </citation>
    <scope>NUCLEOTIDE SEQUENCE</scope>
    <source>
        <strain evidence="1">Anoxic3_4</strain>
    </source>
</reference>
<name>A0A0F7L0U8_9VIRU</name>